<dbReference type="AlphaFoldDB" id="A0A1A8XQI2"/>
<evidence type="ECO:0000256" key="1">
    <source>
        <dbReference type="ARBA" id="ARBA00011900"/>
    </source>
</evidence>
<dbReference type="InterPro" id="IPR029063">
    <property type="entry name" value="SAM-dependent_MTases_sf"/>
</dbReference>
<dbReference type="STRING" id="1860102.ACCAA_370013"/>
<gene>
    <name evidence="9" type="ORF">ACCAA_370013</name>
</gene>
<evidence type="ECO:0000256" key="6">
    <source>
        <dbReference type="ARBA" id="ARBA00023125"/>
    </source>
</evidence>
<evidence type="ECO:0000259" key="8">
    <source>
        <dbReference type="Pfam" id="PF07669"/>
    </source>
</evidence>
<evidence type="ECO:0000256" key="4">
    <source>
        <dbReference type="ARBA" id="ARBA00022691"/>
    </source>
</evidence>
<dbReference type="GO" id="GO:0003677">
    <property type="term" value="F:DNA binding"/>
    <property type="evidence" value="ECO:0007669"/>
    <property type="project" value="UniProtKB-KW"/>
</dbReference>
<dbReference type="GO" id="GO:0009007">
    <property type="term" value="F:site-specific DNA-methyltransferase (adenine-specific) activity"/>
    <property type="evidence" value="ECO:0007669"/>
    <property type="project" value="UniProtKB-EC"/>
</dbReference>
<comment type="catalytic activity">
    <reaction evidence="7">
        <text>a 2'-deoxyadenosine in DNA + S-adenosyl-L-methionine = an N(6)-methyl-2'-deoxyadenosine in DNA + S-adenosyl-L-homocysteine + H(+)</text>
        <dbReference type="Rhea" id="RHEA:15197"/>
        <dbReference type="Rhea" id="RHEA-COMP:12418"/>
        <dbReference type="Rhea" id="RHEA-COMP:12419"/>
        <dbReference type="ChEBI" id="CHEBI:15378"/>
        <dbReference type="ChEBI" id="CHEBI:57856"/>
        <dbReference type="ChEBI" id="CHEBI:59789"/>
        <dbReference type="ChEBI" id="CHEBI:90615"/>
        <dbReference type="ChEBI" id="CHEBI:90616"/>
        <dbReference type="EC" id="2.1.1.72"/>
    </reaction>
</comment>
<dbReference type="GO" id="GO:0032259">
    <property type="term" value="P:methylation"/>
    <property type="evidence" value="ECO:0007669"/>
    <property type="project" value="UniProtKB-KW"/>
</dbReference>
<keyword evidence="2 9" id="KW-0489">Methyltransferase</keyword>
<dbReference type="EC" id="2.1.1.72" evidence="1"/>
<dbReference type="Proteomes" id="UP000199169">
    <property type="component" value="Unassembled WGS sequence"/>
</dbReference>
<organism evidence="9 10">
    <name type="scientific">Candidatus Accumulibacter aalborgensis</name>
    <dbReference type="NCBI Taxonomy" id="1860102"/>
    <lineage>
        <taxon>Bacteria</taxon>
        <taxon>Pseudomonadati</taxon>
        <taxon>Pseudomonadota</taxon>
        <taxon>Betaproteobacteria</taxon>
        <taxon>Candidatus Accumulibacter</taxon>
    </lineage>
</organism>
<evidence type="ECO:0000256" key="2">
    <source>
        <dbReference type="ARBA" id="ARBA00022603"/>
    </source>
</evidence>
<name>A0A1A8XQI2_9PROT</name>
<keyword evidence="5" id="KW-0680">Restriction system</keyword>
<keyword evidence="6" id="KW-0238">DNA-binding</keyword>
<dbReference type="GO" id="GO:0009307">
    <property type="term" value="P:DNA restriction-modification system"/>
    <property type="evidence" value="ECO:0007669"/>
    <property type="project" value="UniProtKB-KW"/>
</dbReference>
<evidence type="ECO:0000313" key="9">
    <source>
        <dbReference type="EMBL" id="SBT06916.1"/>
    </source>
</evidence>
<evidence type="ECO:0000256" key="3">
    <source>
        <dbReference type="ARBA" id="ARBA00022679"/>
    </source>
</evidence>
<evidence type="ECO:0000313" key="10">
    <source>
        <dbReference type="Proteomes" id="UP000199169"/>
    </source>
</evidence>
<dbReference type="InterPro" id="IPR050953">
    <property type="entry name" value="N4_N6_ade-DNA_methylase"/>
</dbReference>
<dbReference type="Gene3D" id="3.40.50.150">
    <property type="entry name" value="Vaccinia Virus protein VP39"/>
    <property type="match status" value="1"/>
</dbReference>
<dbReference type="SUPFAM" id="SSF53335">
    <property type="entry name" value="S-adenosyl-L-methionine-dependent methyltransferases"/>
    <property type="match status" value="1"/>
</dbReference>
<dbReference type="InterPro" id="IPR002052">
    <property type="entry name" value="DNA_methylase_N6_adenine_CS"/>
</dbReference>
<dbReference type="PANTHER" id="PTHR33841:SF6">
    <property type="entry name" value="TYPE II METHYLTRANSFERASE M.HINDII"/>
    <property type="match status" value="1"/>
</dbReference>
<proteinExistence type="predicted"/>
<keyword evidence="10" id="KW-1185">Reference proteome</keyword>
<keyword evidence="3 9" id="KW-0808">Transferase</keyword>
<dbReference type="RefSeq" id="WP_245754545.1">
    <property type="nucleotide sequence ID" value="NZ_FLQX01000113.1"/>
</dbReference>
<dbReference type="InterPro" id="IPR011639">
    <property type="entry name" value="MethylTrfase_TaqI-like_dom"/>
</dbReference>
<reference evidence="10" key="1">
    <citation type="submission" date="2016-06" db="EMBL/GenBank/DDBJ databases">
        <authorList>
            <person name="McIlroy S.J."/>
            <person name="Karst S.M."/>
            <person name="Albertsen M."/>
        </authorList>
    </citation>
    <scope>NUCLEOTIDE SEQUENCE [LARGE SCALE GENOMIC DNA]</scope>
</reference>
<feature type="domain" description="Type II methyltransferase M.TaqI-like" evidence="8">
    <location>
        <begin position="81"/>
        <end position="181"/>
    </location>
</feature>
<dbReference type="Pfam" id="PF07669">
    <property type="entry name" value="Eco57I"/>
    <property type="match status" value="1"/>
</dbReference>
<dbReference type="PANTHER" id="PTHR33841">
    <property type="entry name" value="DNA METHYLTRANSFERASE YEEA-RELATED"/>
    <property type="match status" value="1"/>
</dbReference>
<protein>
    <recommendedName>
        <fullName evidence="1">site-specific DNA-methyltransferase (adenine-specific)</fullName>
        <ecNumber evidence="1">2.1.1.72</ecNumber>
    </recommendedName>
</protein>
<accession>A0A1A8XQI2</accession>
<dbReference type="CDD" id="cd02440">
    <property type="entry name" value="AdoMet_MTases"/>
    <property type="match status" value="1"/>
</dbReference>
<dbReference type="PROSITE" id="PS00092">
    <property type="entry name" value="N6_MTASE"/>
    <property type="match status" value="1"/>
</dbReference>
<dbReference type="PRINTS" id="PR00507">
    <property type="entry name" value="N12N6MTFRASE"/>
</dbReference>
<evidence type="ECO:0000256" key="5">
    <source>
        <dbReference type="ARBA" id="ARBA00022747"/>
    </source>
</evidence>
<keyword evidence="4" id="KW-0949">S-adenosyl-L-methionine</keyword>
<evidence type="ECO:0000256" key="7">
    <source>
        <dbReference type="ARBA" id="ARBA00047942"/>
    </source>
</evidence>
<sequence>MSEATQPGHCQPAPAECDVSGLGQVFTPPAIVEAMLALVRNRGRVLEPACGDGAFLQHFPFAVGIEIDPRHAPPGARVMDFFSLSEGESFATIIGNPPYVRYQDMASGTRQRVPSSVLDGRANLYLFFVEKCLRHLAPGGELVFITPRDFLKATSAIPLNRLLHAAGTITDFVDLGDSRLFAGAAPNCAIWRFENGNFSRLTRYAAQGVADGIAGLGRLRWEERHFVESGGHLLFTRGDYALHLADIAFVKVGAVSGADDLYASDVHGNRSFVCSATVASGETRRMLWCLPGAPPPAALLAHKARLMARRIRSFDETNWWQWGRGYHQSAEPRVYVNNKTRRPQPFFVHPCTHYDGAVLAIFPRDPAVAVQALAAALNGVDWDDLGFVCDGRFLFNQRSLEQTPLPESFRAFLPKSGVEPPRIELID</sequence>
<dbReference type="EMBL" id="FLQX01000113">
    <property type="protein sequence ID" value="SBT06916.1"/>
    <property type="molecule type" value="Genomic_DNA"/>
</dbReference>